<comment type="similarity">
    <text evidence="1">Belongs to the bacterial solute-binding protein 1 family.</text>
</comment>
<dbReference type="PANTHER" id="PTHR30061:SF50">
    <property type="entry name" value="MALTOSE_MALTODEXTRIN-BINDING PERIPLASMIC PROTEIN"/>
    <property type="match status" value="1"/>
</dbReference>
<evidence type="ECO:0000313" key="6">
    <source>
        <dbReference type="Proteomes" id="UP001165541"/>
    </source>
</evidence>
<protein>
    <submittedName>
        <fullName evidence="5">ABC transporter substrate-binding protein</fullName>
    </submittedName>
</protein>
<dbReference type="RefSeq" id="WP_251777218.1">
    <property type="nucleotide sequence ID" value="NZ_JAMKFE010000003.1"/>
</dbReference>
<feature type="signal peptide" evidence="4">
    <location>
        <begin position="1"/>
        <end position="22"/>
    </location>
</feature>
<dbReference type="SUPFAM" id="SSF53850">
    <property type="entry name" value="Periplasmic binding protein-like II"/>
    <property type="match status" value="1"/>
</dbReference>
<reference evidence="5" key="1">
    <citation type="submission" date="2022-05" db="EMBL/GenBank/DDBJ databases">
        <title>Schlegelella sp. nov., isolated from mangrove soil.</title>
        <authorList>
            <person name="Liu Y."/>
            <person name="Ge X."/>
            <person name="Liu W."/>
        </authorList>
    </citation>
    <scope>NUCLEOTIDE SEQUENCE</scope>
    <source>
        <strain evidence="5">S2-27</strain>
    </source>
</reference>
<name>A0ABT0YJX6_9BURK</name>
<keyword evidence="3 4" id="KW-0732">Signal</keyword>
<accession>A0ABT0YJX6</accession>
<dbReference type="Pfam" id="PF01547">
    <property type="entry name" value="SBP_bac_1"/>
    <property type="match status" value="1"/>
</dbReference>
<evidence type="ECO:0000313" key="5">
    <source>
        <dbReference type="EMBL" id="MCM5679030.1"/>
    </source>
</evidence>
<dbReference type="Proteomes" id="UP001165541">
    <property type="component" value="Unassembled WGS sequence"/>
</dbReference>
<comment type="caution">
    <text evidence="5">The sequence shown here is derived from an EMBL/GenBank/DDBJ whole genome shotgun (WGS) entry which is preliminary data.</text>
</comment>
<evidence type="ECO:0000256" key="1">
    <source>
        <dbReference type="ARBA" id="ARBA00008520"/>
    </source>
</evidence>
<keyword evidence="6" id="KW-1185">Reference proteome</keyword>
<dbReference type="EMBL" id="JAMKFE010000003">
    <property type="protein sequence ID" value="MCM5679030.1"/>
    <property type="molecule type" value="Genomic_DNA"/>
</dbReference>
<evidence type="ECO:0000256" key="3">
    <source>
        <dbReference type="ARBA" id="ARBA00022729"/>
    </source>
</evidence>
<dbReference type="PANTHER" id="PTHR30061">
    <property type="entry name" value="MALTOSE-BINDING PERIPLASMIC PROTEIN"/>
    <property type="match status" value="1"/>
</dbReference>
<organism evidence="5 6">
    <name type="scientific">Caldimonas mangrovi</name>
    <dbReference type="NCBI Taxonomy" id="2944811"/>
    <lineage>
        <taxon>Bacteria</taxon>
        <taxon>Pseudomonadati</taxon>
        <taxon>Pseudomonadota</taxon>
        <taxon>Betaproteobacteria</taxon>
        <taxon>Burkholderiales</taxon>
        <taxon>Sphaerotilaceae</taxon>
        <taxon>Caldimonas</taxon>
    </lineage>
</organism>
<gene>
    <name evidence="5" type="ORF">M8A51_05730</name>
</gene>
<sequence length="423" mass="46096">MRHIRTTAGLLAALLLGGAAQAATIRLSCGAVGQELELCRSAAQNWAQRTGHTVEVVTTPADANERLTLYRRLLEARSDQVDVFQIDVVWPGLLERHLLDLKPYSKGIEQQHFGGVVSNNTVNGRLLAMPWFIDAGLLYYRRDLLAKYNLKPPRTWDDLVHAAKTVQAGERAAGHTQMWGYVWQGRAYEGLTCNALEWLISHGAGTVVDVSGIVTVRNSQAVKALQMAASWVGTISPDAVLSYGEEDARRVFQAGQAVFMRNWPYAWSLAQAADSPVKGKVGITVLPMGTGPGARFAATLGGQQLAVSKYSQHAALAAELVMYLTSAEVQKERAISGSFNPTLWPLYGDRDVLKAAPFMGELYGVFAFAVGRPAGPTGPRYQQVSEAFWNTAHQVLSRKLPAAEALNRLEVELARVGRGGKWD</sequence>
<evidence type="ECO:0000256" key="2">
    <source>
        <dbReference type="ARBA" id="ARBA00022448"/>
    </source>
</evidence>
<dbReference type="Gene3D" id="3.40.190.10">
    <property type="entry name" value="Periplasmic binding protein-like II"/>
    <property type="match status" value="2"/>
</dbReference>
<feature type="chain" id="PRO_5045136163" evidence="4">
    <location>
        <begin position="23"/>
        <end position="423"/>
    </location>
</feature>
<proteinExistence type="inferred from homology"/>
<keyword evidence="2" id="KW-0813">Transport</keyword>
<dbReference type="CDD" id="cd14750">
    <property type="entry name" value="PBP2_TMBP"/>
    <property type="match status" value="1"/>
</dbReference>
<evidence type="ECO:0000256" key="4">
    <source>
        <dbReference type="SAM" id="SignalP"/>
    </source>
</evidence>
<dbReference type="InterPro" id="IPR006059">
    <property type="entry name" value="SBP"/>
</dbReference>